<gene>
    <name evidence="10" type="ordered locus">Spico_0650</name>
</gene>
<name>F4GKW5_PARC1</name>
<accession>F4GKW5</accession>
<dbReference type="Pfam" id="PF08478">
    <property type="entry name" value="POTRA_1"/>
    <property type="match status" value="1"/>
</dbReference>
<evidence type="ECO:0000256" key="5">
    <source>
        <dbReference type="ARBA" id="ARBA00022989"/>
    </source>
</evidence>
<keyword evidence="3" id="KW-0132">Cell division</keyword>
<evidence type="ECO:0000259" key="9">
    <source>
        <dbReference type="PROSITE" id="PS51779"/>
    </source>
</evidence>
<dbReference type="EMBL" id="CP002659">
    <property type="protein sequence ID" value="AEC01878.1"/>
    <property type="molecule type" value="Genomic_DNA"/>
</dbReference>
<comment type="subcellular location">
    <subcellularLocation>
        <location evidence="1">Membrane</location>
    </subcellularLocation>
</comment>
<proteinExistence type="predicted"/>
<organism evidence="10 11">
    <name type="scientific">Parasphaerochaeta coccoides (strain ATCC BAA-1237 / DSM 17374 / SPN1)</name>
    <name type="common">Sphaerochaeta coccoides</name>
    <dbReference type="NCBI Taxonomy" id="760011"/>
    <lineage>
        <taxon>Bacteria</taxon>
        <taxon>Pseudomonadati</taxon>
        <taxon>Spirochaetota</taxon>
        <taxon>Spirochaetia</taxon>
        <taxon>Spirochaetales</taxon>
        <taxon>Sphaerochaetaceae</taxon>
        <taxon>Parasphaerochaeta</taxon>
    </lineage>
</organism>
<keyword evidence="7" id="KW-0131">Cell cycle</keyword>
<protein>
    <submittedName>
        <fullName evidence="10">Polypeptide-transport-associated domain protein FtsQ-type</fullName>
    </submittedName>
</protein>
<dbReference type="AlphaFoldDB" id="F4GKW5"/>
<dbReference type="GO" id="GO:0051301">
    <property type="term" value="P:cell division"/>
    <property type="evidence" value="ECO:0007669"/>
    <property type="project" value="UniProtKB-KW"/>
</dbReference>
<dbReference type="KEGG" id="scc:Spico_0650"/>
<evidence type="ECO:0000313" key="11">
    <source>
        <dbReference type="Proteomes" id="UP000007939"/>
    </source>
</evidence>
<sequence length="279" mass="31338">MTESVGRFFSRLLILLLVTAMVLLVGYLSLRWIPWFTVRNVSVKMDRDMKIPNDILRVTGPLKGRNSFALALNKMEASIMEIPMVEDVRISRRLPDGIEVDVRMYMPSVVIAASPADNMTQPETISPHIWIIKNGMLVAMPEDEVSYYGAIVPVIFVDNDYALVLQRYGLDDGFKKVVTLVGALGNAEDSSHTLITSMKYDNNNSRGFGRLVMEIPSCSAQLWIREEVSARRIMDALAVIVRNHASDDLSFLGNGTVRYDLYSDALVKRSAVDRTGRLY</sequence>
<evidence type="ECO:0000313" key="10">
    <source>
        <dbReference type="EMBL" id="AEC01878.1"/>
    </source>
</evidence>
<evidence type="ECO:0000256" key="7">
    <source>
        <dbReference type="ARBA" id="ARBA00023306"/>
    </source>
</evidence>
<reference evidence="11" key="1">
    <citation type="submission" date="2011-04" db="EMBL/GenBank/DDBJ databases">
        <title>The complete genome of Spirochaeta coccoides DSM 17374.</title>
        <authorList>
            <person name="Lucas S."/>
            <person name="Copeland A."/>
            <person name="Lapidus A."/>
            <person name="Bruce D."/>
            <person name="Goodwin L."/>
            <person name="Pitluck S."/>
            <person name="Peters L."/>
            <person name="Kyrpides N."/>
            <person name="Mavromatis K."/>
            <person name="Pagani I."/>
            <person name="Ivanova N."/>
            <person name="Ovchinnikova G."/>
            <person name="Lu M."/>
            <person name="Detter J.C."/>
            <person name="Tapia R."/>
            <person name="Han C."/>
            <person name="Land M."/>
            <person name="Hauser L."/>
            <person name="Markowitz V."/>
            <person name="Cheng J.-F."/>
            <person name="Hugenholtz P."/>
            <person name="Woyke T."/>
            <person name="Wu D."/>
            <person name="Spring S."/>
            <person name="Schroeder M."/>
            <person name="Brambilla E."/>
            <person name="Klenk H.-P."/>
            <person name="Eisen J.A."/>
        </authorList>
    </citation>
    <scope>NUCLEOTIDE SEQUENCE [LARGE SCALE GENOMIC DNA]</scope>
    <source>
        <strain evidence="11">ATCC BAA-1237 / DSM 17374 / SPN1</strain>
    </source>
</reference>
<evidence type="ECO:0000256" key="6">
    <source>
        <dbReference type="ARBA" id="ARBA00023136"/>
    </source>
</evidence>
<evidence type="ECO:0000256" key="3">
    <source>
        <dbReference type="ARBA" id="ARBA00022618"/>
    </source>
</evidence>
<reference evidence="10 11" key="2">
    <citation type="journal article" date="2012" name="Stand. Genomic Sci.">
        <title>Complete genome sequence of the termite hindgut bacterium Spirochaeta coccoides type strain (SPN1(T)), reclassification in the genus Sphaerochaeta as Sphaerochaeta coccoides comb. nov. and emendations of the family Spirochaetaceae and the genus Sphaerochaeta.</title>
        <authorList>
            <person name="Abt B."/>
            <person name="Han C."/>
            <person name="Scheuner C."/>
            <person name="Lu M."/>
            <person name="Lapidus A."/>
            <person name="Nolan M."/>
            <person name="Lucas S."/>
            <person name="Hammon N."/>
            <person name="Deshpande S."/>
            <person name="Cheng J.F."/>
            <person name="Tapia R."/>
            <person name="Goodwin L.A."/>
            <person name="Pitluck S."/>
            <person name="Liolios K."/>
            <person name="Pagani I."/>
            <person name="Ivanova N."/>
            <person name="Mavromatis K."/>
            <person name="Mikhailova N."/>
            <person name="Huntemann M."/>
            <person name="Pati A."/>
            <person name="Chen A."/>
            <person name="Palaniappan K."/>
            <person name="Land M."/>
            <person name="Hauser L."/>
            <person name="Brambilla E.M."/>
            <person name="Rohde M."/>
            <person name="Spring S."/>
            <person name="Gronow S."/>
            <person name="Goker M."/>
            <person name="Woyke T."/>
            <person name="Bristow J."/>
            <person name="Eisen J.A."/>
            <person name="Markowitz V."/>
            <person name="Hugenholtz P."/>
            <person name="Kyrpides N.C."/>
            <person name="Klenk H.P."/>
            <person name="Detter J.C."/>
        </authorList>
    </citation>
    <scope>NUCLEOTIDE SEQUENCE [LARGE SCALE GENOMIC DNA]</scope>
    <source>
        <strain evidence="11">ATCC BAA-1237 / DSM 17374 / SPN1</strain>
    </source>
</reference>
<dbReference type="Proteomes" id="UP000007939">
    <property type="component" value="Chromosome"/>
</dbReference>
<keyword evidence="2" id="KW-1003">Cell membrane</keyword>
<evidence type="ECO:0000256" key="2">
    <source>
        <dbReference type="ARBA" id="ARBA00022475"/>
    </source>
</evidence>
<dbReference type="InterPro" id="IPR013685">
    <property type="entry name" value="POTRA_FtsQ_type"/>
</dbReference>
<dbReference type="OrthoDB" id="370609at2"/>
<evidence type="ECO:0000256" key="8">
    <source>
        <dbReference type="SAM" id="Phobius"/>
    </source>
</evidence>
<dbReference type="GO" id="GO:0016020">
    <property type="term" value="C:membrane"/>
    <property type="evidence" value="ECO:0007669"/>
    <property type="project" value="UniProtKB-SubCell"/>
</dbReference>
<keyword evidence="6 8" id="KW-0472">Membrane</keyword>
<evidence type="ECO:0000256" key="1">
    <source>
        <dbReference type="ARBA" id="ARBA00004370"/>
    </source>
</evidence>
<feature type="transmembrane region" description="Helical" evidence="8">
    <location>
        <begin position="12"/>
        <end position="33"/>
    </location>
</feature>
<dbReference type="InterPro" id="IPR034746">
    <property type="entry name" value="POTRA"/>
</dbReference>
<dbReference type="RefSeq" id="WP_013739274.1">
    <property type="nucleotide sequence ID" value="NC_015436.1"/>
</dbReference>
<evidence type="ECO:0000256" key="4">
    <source>
        <dbReference type="ARBA" id="ARBA00022692"/>
    </source>
</evidence>
<keyword evidence="4 8" id="KW-0812">Transmembrane</keyword>
<keyword evidence="11" id="KW-1185">Reference proteome</keyword>
<dbReference type="STRING" id="760011.Spico_0650"/>
<dbReference type="Gene3D" id="3.10.20.310">
    <property type="entry name" value="membrane protein fhac"/>
    <property type="match status" value="1"/>
</dbReference>
<keyword evidence="5 8" id="KW-1133">Transmembrane helix</keyword>
<dbReference type="HOGENOM" id="CLU_1106560_0_0_12"/>
<feature type="domain" description="POTRA" evidence="9">
    <location>
        <begin position="36"/>
        <end position="105"/>
    </location>
</feature>
<dbReference type="PROSITE" id="PS51779">
    <property type="entry name" value="POTRA"/>
    <property type="match status" value="1"/>
</dbReference>